<evidence type="ECO:0000313" key="2">
    <source>
        <dbReference type="EMBL" id="SGZ22035.1"/>
    </source>
</evidence>
<dbReference type="EMBL" id="FQNC01000084">
    <property type="protein sequence ID" value="SGZ22035.1"/>
    <property type="molecule type" value="Genomic_DNA"/>
</dbReference>
<feature type="compositionally biased region" description="Basic residues" evidence="1">
    <location>
        <begin position="1"/>
        <end position="11"/>
    </location>
</feature>
<organism evidence="2 3">
    <name type="scientific">Microbotryum silenes-dioicae</name>
    <dbReference type="NCBI Taxonomy" id="796604"/>
    <lineage>
        <taxon>Eukaryota</taxon>
        <taxon>Fungi</taxon>
        <taxon>Dikarya</taxon>
        <taxon>Basidiomycota</taxon>
        <taxon>Pucciniomycotina</taxon>
        <taxon>Microbotryomycetes</taxon>
        <taxon>Microbotryales</taxon>
        <taxon>Microbotryaceae</taxon>
        <taxon>Microbotryum</taxon>
    </lineage>
</organism>
<accession>A0A2X0MNT7</accession>
<dbReference type="AlphaFoldDB" id="A0A2X0MNT7"/>
<evidence type="ECO:0000313" key="3">
    <source>
        <dbReference type="Proteomes" id="UP000249464"/>
    </source>
</evidence>
<feature type="region of interest" description="Disordered" evidence="1">
    <location>
        <begin position="1"/>
        <end position="29"/>
    </location>
</feature>
<keyword evidence="3" id="KW-1185">Reference proteome</keyword>
<protein>
    <submittedName>
        <fullName evidence="2">BQ5605_C022g09418 protein</fullName>
    </submittedName>
</protein>
<proteinExistence type="predicted"/>
<sequence>MVMRCRARARPRATERGPASDGRSRGECDGSVQRLVPAACTSEPGVRLRCGPLFGQSSAGAELCFAGLAMKVAEALMASERTDDVGLGRGPKGRRRVMIRVGARVWIEIARVEGGKIRQRC</sequence>
<evidence type="ECO:0000256" key="1">
    <source>
        <dbReference type="SAM" id="MobiDB-lite"/>
    </source>
</evidence>
<gene>
    <name evidence="2" type="primary">BQ5605_C022g09418</name>
    <name evidence="2" type="ORF">BQ5605_C022G09418</name>
</gene>
<dbReference type="Proteomes" id="UP000249464">
    <property type="component" value="Unassembled WGS sequence"/>
</dbReference>
<name>A0A2X0MNT7_9BASI</name>
<reference evidence="2 3" key="1">
    <citation type="submission" date="2016-11" db="EMBL/GenBank/DDBJ databases">
        <authorList>
            <person name="Jaros S."/>
            <person name="Januszkiewicz K."/>
            <person name="Wedrychowicz H."/>
        </authorList>
    </citation>
    <scope>NUCLEOTIDE SEQUENCE [LARGE SCALE GENOMIC DNA]</scope>
</reference>